<dbReference type="Proteomes" id="UP000571084">
    <property type="component" value="Unassembled WGS sequence"/>
</dbReference>
<dbReference type="EMBL" id="JACHHQ010000009">
    <property type="protein sequence ID" value="MBB5201915.1"/>
    <property type="molecule type" value="Genomic_DNA"/>
</dbReference>
<accession>A0A840RVM1</accession>
<feature type="transmembrane region" description="Helical" evidence="1">
    <location>
        <begin position="17"/>
        <end position="37"/>
    </location>
</feature>
<proteinExistence type="predicted"/>
<evidence type="ECO:0000256" key="1">
    <source>
        <dbReference type="SAM" id="Phobius"/>
    </source>
</evidence>
<keyword evidence="1" id="KW-1133">Transmembrane helix</keyword>
<gene>
    <name evidence="2" type="ORF">HNR39_003777</name>
</gene>
<keyword evidence="3" id="KW-1185">Reference proteome</keyword>
<keyword evidence="1" id="KW-0812">Transmembrane</keyword>
<reference evidence="2 3" key="1">
    <citation type="submission" date="2020-08" db="EMBL/GenBank/DDBJ databases">
        <title>Genomic Encyclopedia of Type Strains, Phase IV (KMG-IV): sequencing the most valuable type-strain genomes for metagenomic binning, comparative biology and taxonomic classification.</title>
        <authorList>
            <person name="Goeker M."/>
        </authorList>
    </citation>
    <scope>NUCLEOTIDE SEQUENCE [LARGE SCALE GENOMIC DNA]</scope>
    <source>
        <strain evidence="2 3">DSM 23240</strain>
    </source>
</reference>
<name>A0A840RVM1_9BURK</name>
<sequence length="168" mass="18546">MSLYKRSTNPVVATERFLPVFIVVALIITVAASLVLLQDIGVMSRQTDRLEAKSGQLATLQSKVDSHRRAIKLAGTSVINTSTESAITVLKRIEAAMSDDISLLRIETDLGRGRMQLHVNAKSSDALFSLVDRLKSQFGNEVFLQRHAQNEVIKDGWILDASLVLGWK</sequence>
<dbReference type="RefSeq" id="WP_168054531.1">
    <property type="nucleotide sequence ID" value="NZ_JAAOZT010000005.1"/>
</dbReference>
<evidence type="ECO:0000313" key="3">
    <source>
        <dbReference type="Proteomes" id="UP000571084"/>
    </source>
</evidence>
<evidence type="ECO:0000313" key="2">
    <source>
        <dbReference type="EMBL" id="MBB5201915.1"/>
    </source>
</evidence>
<keyword evidence="1" id="KW-0472">Membrane</keyword>
<dbReference type="AlphaFoldDB" id="A0A840RVM1"/>
<comment type="caution">
    <text evidence="2">The sequence shown here is derived from an EMBL/GenBank/DDBJ whole genome shotgun (WGS) entry which is preliminary data.</text>
</comment>
<protein>
    <submittedName>
        <fullName evidence="2">Uncharacterized protein</fullName>
    </submittedName>
</protein>
<organism evidence="2 3">
    <name type="scientific">Glaciimonas immobilis</name>
    <dbReference type="NCBI Taxonomy" id="728004"/>
    <lineage>
        <taxon>Bacteria</taxon>
        <taxon>Pseudomonadati</taxon>
        <taxon>Pseudomonadota</taxon>
        <taxon>Betaproteobacteria</taxon>
        <taxon>Burkholderiales</taxon>
        <taxon>Oxalobacteraceae</taxon>
        <taxon>Glaciimonas</taxon>
    </lineage>
</organism>